<keyword evidence="1" id="KW-1185">Reference proteome</keyword>
<evidence type="ECO:0000313" key="1">
    <source>
        <dbReference type="Proteomes" id="UP000887565"/>
    </source>
</evidence>
<dbReference type="AlphaFoldDB" id="A0A915K423"/>
<accession>A0A915K423</accession>
<evidence type="ECO:0000313" key="2">
    <source>
        <dbReference type="WBParaSite" id="nRc.2.0.1.t32957-RA"/>
    </source>
</evidence>
<dbReference type="WBParaSite" id="nRc.2.0.1.t32957-RA">
    <property type="protein sequence ID" value="nRc.2.0.1.t32957-RA"/>
    <property type="gene ID" value="nRc.2.0.1.g32957"/>
</dbReference>
<sequence>MKEASGDSLYLMGGDLAQSDGSSLATAPTWAEFSMPELTSAARRVVPMRLALRPTCCAYAKHTNVFSKTS</sequence>
<protein>
    <submittedName>
        <fullName evidence="2">Uncharacterized protein</fullName>
    </submittedName>
</protein>
<dbReference type="Proteomes" id="UP000887565">
    <property type="component" value="Unplaced"/>
</dbReference>
<organism evidence="1 2">
    <name type="scientific">Romanomermis culicivorax</name>
    <name type="common">Nematode worm</name>
    <dbReference type="NCBI Taxonomy" id="13658"/>
    <lineage>
        <taxon>Eukaryota</taxon>
        <taxon>Metazoa</taxon>
        <taxon>Ecdysozoa</taxon>
        <taxon>Nematoda</taxon>
        <taxon>Enoplea</taxon>
        <taxon>Dorylaimia</taxon>
        <taxon>Mermithida</taxon>
        <taxon>Mermithoidea</taxon>
        <taxon>Mermithidae</taxon>
        <taxon>Romanomermis</taxon>
    </lineage>
</organism>
<proteinExistence type="predicted"/>
<reference evidence="2" key="1">
    <citation type="submission" date="2022-11" db="UniProtKB">
        <authorList>
            <consortium name="WormBaseParasite"/>
        </authorList>
    </citation>
    <scope>IDENTIFICATION</scope>
</reference>
<name>A0A915K423_ROMCU</name>